<sequence length="252" mass="27710">VAIAVRERATAEPDQPGDVDVTSDRVSAVRQFVPFAPDVAWILLVAPTRLLLIPADHPNVSWRRHDEIGRGDLHEVTFRHVPLTDTVDLAGQNGAAVWADSLVKARIRHAAYLLGLSQAALDETIAYARQRQQFGQPIGRFQALAFRLADATTRTEAARLLVFLAAWQADAEQDARLTSLEALSTTADLARHVTTEAIQLHGAIGMTEDHDAQLFYRRAAVDTLLLGRPTELRRRAAALLSTKYRVSVDGLT</sequence>
<evidence type="ECO:0000259" key="3">
    <source>
        <dbReference type="Pfam" id="PF00441"/>
    </source>
</evidence>
<organism evidence="4 5">
    <name type="scientific">Kibdelosporangium lantanae</name>
    <dbReference type="NCBI Taxonomy" id="1497396"/>
    <lineage>
        <taxon>Bacteria</taxon>
        <taxon>Bacillati</taxon>
        <taxon>Actinomycetota</taxon>
        <taxon>Actinomycetes</taxon>
        <taxon>Pseudonocardiales</taxon>
        <taxon>Pseudonocardiaceae</taxon>
        <taxon>Kibdelosporangium</taxon>
    </lineage>
</organism>
<evidence type="ECO:0000256" key="2">
    <source>
        <dbReference type="ARBA" id="ARBA00023002"/>
    </source>
</evidence>
<dbReference type="CDD" id="cd00567">
    <property type="entry name" value="ACAD"/>
    <property type="match status" value="1"/>
</dbReference>
<evidence type="ECO:0000256" key="1">
    <source>
        <dbReference type="ARBA" id="ARBA00022630"/>
    </source>
</evidence>
<dbReference type="PANTHER" id="PTHR48083">
    <property type="entry name" value="MEDIUM-CHAIN SPECIFIC ACYL-COA DEHYDROGENASE, MITOCHONDRIAL-RELATED"/>
    <property type="match status" value="1"/>
</dbReference>
<reference evidence="5" key="1">
    <citation type="journal article" date="2019" name="Int. J. Syst. Evol. Microbiol.">
        <title>The Global Catalogue of Microorganisms (GCM) 10K type strain sequencing project: providing services to taxonomists for standard genome sequencing and annotation.</title>
        <authorList>
            <consortium name="The Broad Institute Genomics Platform"/>
            <consortium name="The Broad Institute Genome Sequencing Center for Infectious Disease"/>
            <person name="Wu L."/>
            <person name="Ma J."/>
        </authorList>
    </citation>
    <scope>NUCLEOTIDE SEQUENCE [LARGE SCALE GENOMIC DNA]</scope>
    <source>
        <strain evidence="5">JCM 31486</strain>
    </source>
</reference>
<dbReference type="Pfam" id="PF00441">
    <property type="entry name" value="Acyl-CoA_dh_1"/>
    <property type="match status" value="1"/>
</dbReference>
<feature type="non-terminal residue" evidence="4">
    <location>
        <position position="1"/>
    </location>
</feature>
<accession>A0ABW3MGL8</accession>
<protein>
    <submittedName>
        <fullName evidence="4">Acyl-CoA dehydrogenase family protein</fullName>
        <ecNumber evidence="4">1.-.-.-</ecNumber>
    </submittedName>
</protein>
<keyword evidence="1" id="KW-0285">Flavoprotein</keyword>
<feature type="domain" description="Acyl-CoA dehydrogenase/oxidase C-terminal" evidence="3">
    <location>
        <begin position="93"/>
        <end position="227"/>
    </location>
</feature>
<dbReference type="GO" id="GO:0016491">
    <property type="term" value="F:oxidoreductase activity"/>
    <property type="evidence" value="ECO:0007669"/>
    <property type="project" value="UniProtKB-KW"/>
</dbReference>
<evidence type="ECO:0000313" key="4">
    <source>
        <dbReference type="EMBL" id="MFD1048324.1"/>
    </source>
</evidence>
<dbReference type="PANTHER" id="PTHR48083:SF2">
    <property type="entry name" value="MEDIUM-CHAIN SPECIFIC ACYL-COA DEHYDROGENASE, MITOCHONDRIAL"/>
    <property type="match status" value="1"/>
</dbReference>
<comment type="caution">
    <text evidence="4">The sequence shown here is derived from an EMBL/GenBank/DDBJ whole genome shotgun (WGS) entry which is preliminary data.</text>
</comment>
<gene>
    <name evidence="4" type="ORF">ACFQ1S_23690</name>
</gene>
<dbReference type="SUPFAM" id="SSF47203">
    <property type="entry name" value="Acyl-CoA dehydrogenase C-terminal domain-like"/>
    <property type="match status" value="1"/>
</dbReference>
<evidence type="ECO:0000313" key="5">
    <source>
        <dbReference type="Proteomes" id="UP001597045"/>
    </source>
</evidence>
<keyword evidence="2 4" id="KW-0560">Oxidoreductase</keyword>
<dbReference type="EC" id="1.-.-.-" evidence="4"/>
<proteinExistence type="predicted"/>
<dbReference type="Proteomes" id="UP001597045">
    <property type="component" value="Unassembled WGS sequence"/>
</dbReference>
<dbReference type="Gene3D" id="1.20.140.10">
    <property type="entry name" value="Butyryl-CoA Dehydrogenase, subunit A, domain 3"/>
    <property type="match status" value="1"/>
</dbReference>
<keyword evidence="5" id="KW-1185">Reference proteome</keyword>
<dbReference type="InterPro" id="IPR050741">
    <property type="entry name" value="Acyl-CoA_dehydrogenase"/>
</dbReference>
<name>A0ABW3MGL8_9PSEU</name>
<dbReference type="EMBL" id="JBHTIS010001525">
    <property type="protein sequence ID" value="MFD1048324.1"/>
    <property type="molecule type" value="Genomic_DNA"/>
</dbReference>
<dbReference type="InterPro" id="IPR036250">
    <property type="entry name" value="AcylCo_DH-like_C"/>
</dbReference>
<dbReference type="InterPro" id="IPR009075">
    <property type="entry name" value="AcylCo_DH/oxidase_C"/>
</dbReference>